<dbReference type="GO" id="GO:0006310">
    <property type="term" value="P:DNA recombination"/>
    <property type="evidence" value="ECO:0007669"/>
    <property type="project" value="UniProtKB-KW"/>
</dbReference>
<evidence type="ECO:0000259" key="9">
    <source>
        <dbReference type="Pfam" id="PF01385"/>
    </source>
</evidence>
<dbReference type="GO" id="GO:0032196">
    <property type="term" value="P:transposition"/>
    <property type="evidence" value="ECO:0007669"/>
    <property type="project" value="UniProtKB-KW"/>
</dbReference>
<comment type="similarity">
    <text evidence="1">In the C-terminal section; belongs to the transposase 35 family.</text>
</comment>
<keyword evidence="6" id="KW-0238">DNA-binding</keyword>
<evidence type="ECO:0000256" key="4">
    <source>
        <dbReference type="ARBA" id="ARBA00022723"/>
    </source>
</evidence>
<feature type="domain" description="Transposase putative helix-turn-helix" evidence="11">
    <location>
        <begin position="20"/>
        <end position="58"/>
    </location>
</feature>
<evidence type="ECO:0000259" key="11">
    <source>
        <dbReference type="Pfam" id="PF12323"/>
    </source>
</evidence>
<evidence type="ECO:0000256" key="6">
    <source>
        <dbReference type="ARBA" id="ARBA00023125"/>
    </source>
</evidence>
<reference evidence="13" key="1">
    <citation type="submission" date="2017-04" db="EMBL/GenBank/DDBJ databases">
        <authorList>
            <person name="Varghese N."/>
            <person name="Submissions S."/>
        </authorList>
    </citation>
    <scope>NUCLEOTIDE SEQUENCE [LARGE SCALE GENOMIC DNA]</scope>
    <source>
        <strain evidence="13">DSM 9293</strain>
    </source>
</reference>
<feature type="region of interest" description="Disordered" evidence="8">
    <location>
        <begin position="225"/>
        <end position="257"/>
    </location>
</feature>
<dbReference type="NCBIfam" id="NF040570">
    <property type="entry name" value="guided_TnpB"/>
    <property type="match status" value="1"/>
</dbReference>
<dbReference type="Pfam" id="PF12323">
    <property type="entry name" value="HTH_OrfB_IS605"/>
    <property type="match status" value="1"/>
</dbReference>
<keyword evidence="4" id="KW-0479">Metal-binding</keyword>
<feature type="compositionally biased region" description="Basic and acidic residues" evidence="8">
    <location>
        <begin position="248"/>
        <end position="257"/>
    </location>
</feature>
<keyword evidence="5" id="KW-0862">Zinc</keyword>
<evidence type="ECO:0000256" key="8">
    <source>
        <dbReference type="SAM" id="MobiDB-lite"/>
    </source>
</evidence>
<dbReference type="PANTHER" id="PTHR30405:SF25">
    <property type="entry name" value="RNA-GUIDED DNA ENDONUCLEASE INSQ-RELATED"/>
    <property type="match status" value="1"/>
</dbReference>
<sequence>MRPSKSTSKSRGNETVSVLRFRLEPTKEQEQKLFRTFFLCRKLYNQALEDRVMSYREKGITIHYTDQQNRLPVWKREHPEYQEVHSQVLQNVLQRLDQAFVNFFEKRAKFPKFKNKFMFRSITYPQARDTYFHDNQVYLPKIGWVRMRAHLPFDPASVKIINVKFHDGKWYVNLTSVTKTIAPRTETCKSVGIDLGLLSLVATSDGEFFENPKWLQKSEKRLKRMQRQLSRKKKGSKNRQKAKHKLQGVHDHVANQRKDHLHKISRSLVDRYDLICMEDLQVKEMMKNHRLAKSIGNASWGKLATYLEYKAKNAGKHLIKVPPHYTSQRCSGGCGTIVKKNLSVRLHQCPTCGLEIDRDVNAAINILHRGLEIRHQAS</sequence>
<dbReference type="InterPro" id="IPR021027">
    <property type="entry name" value="Transposase_put_HTH"/>
</dbReference>
<evidence type="ECO:0000256" key="2">
    <source>
        <dbReference type="ARBA" id="ARBA00011044"/>
    </source>
</evidence>
<dbReference type="InterPro" id="IPR010095">
    <property type="entry name" value="Cas12f1-like_TNB"/>
</dbReference>
<dbReference type="GO" id="GO:0046872">
    <property type="term" value="F:metal ion binding"/>
    <property type="evidence" value="ECO:0007669"/>
    <property type="project" value="UniProtKB-KW"/>
</dbReference>
<evidence type="ECO:0000313" key="12">
    <source>
        <dbReference type="EMBL" id="SMC08212.1"/>
    </source>
</evidence>
<dbReference type="Pfam" id="PF07282">
    <property type="entry name" value="Cas12f1-like_TNB"/>
    <property type="match status" value="1"/>
</dbReference>
<keyword evidence="13" id="KW-1185">Reference proteome</keyword>
<feature type="domain" description="Probable transposase IS891/IS1136/IS1341" evidence="9">
    <location>
        <begin position="180"/>
        <end position="288"/>
    </location>
</feature>
<organism evidence="12 13">
    <name type="scientific">Sulfobacillus thermosulfidooxidans (strain DSM 9293 / VKM B-1269 / AT-1)</name>
    <dbReference type="NCBI Taxonomy" id="929705"/>
    <lineage>
        <taxon>Bacteria</taxon>
        <taxon>Bacillati</taxon>
        <taxon>Bacillota</taxon>
        <taxon>Clostridia</taxon>
        <taxon>Eubacteriales</taxon>
        <taxon>Clostridiales Family XVII. Incertae Sedis</taxon>
        <taxon>Sulfobacillus</taxon>
    </lineage>
</organism>
<proteinExistence type="inferred from homology"/>
<accession>A0A1W1WPS7</accession>
<evidence type="ECO:0000313" key="13">
    <source>
        <dbReference type="Proteomes" id="UP000192660"/>
    </source>
</evidence>
<dbReference type="EMBL" id="FWWY01000002">
    <property type="protein sequence ID" value="SMC08212.1"/>
    <property type="molecule type" value="Genomic_DNA"/>
</dbReference>
<dbReference type="Pfam" id="PF01385">
    <property type="entry name" value="OrfB_IS605"/>
    <property type="match status" value="1"/>
</dbReference>
<keyword evidence="7" id="KW-0233">DNA recombination</keyword>
<dbReference type="RefSeq" id="WP_242940725.1">
    <property type="nucleotide sequence ID" value="NZ_FWWY01000002.1"/>
</dbReference>
<dbReference type="AlphaFoldDB" id="A0A1W1WPS7"/>
<protein>
    <submittedName>
        <fullName evidence="12">Putative transposase</fullName>
    </submittedName>
</protein>
<gene>
    <name evidence="12" type="ORF">SAMN00768000_3753</name>
</gene>
<dbReference type="InterPro" id="IPR051399">
    <property type="entry name" value="RNA-guided_DNA_endo/Transpos"/>
</dbReference>
<feature type="compositionally biased region" description="Basic residues" evidence="8">
    <location>
        <begin position="225"/>
        <end position="247"/>
    </location>
</feature>
<evidence type="ECO:0000256" key="1">
    <source>
        <dbReference type="ARBA" id="ARBA00008761"/>
    </source>
</evidence>
<evidence type="ECO:0000256" key="3">
    <source>
        <dbReference type="ARBA" id="ARBA00022578"/>
    </source>
</evidence>
<dbReference type="GO" id="GO:0003677">
    <property type="term" value="F:DNA binding"/>
    <property type="evidence" value="ECO:0007669"/>
    <property type="project" value="UniProtKB-KW"/>
</dbReference>
<evidence type="ECO:0000259" key="10">
    <source>
        <dbReference type="Pfam" id="PF07282"/>
    </source>
</evidence>
<dbReference type="Proteomes" id="UP000192660">
    <property type="component" value="Unassembled WGS sequence"/>
</dbReference>
<dbReference type="PANTHER" id="PTHR30405">
    <property type="entry name" value="TRANSPOSASE"/>
    <property type="match status" value="1"/>
</dbReference>
<name>A0A1W1WPS7_SULTA</name>
<evidence type="ECO:0000256" key="5">
    <source>
        <dbReference type="ARBA" id="ARBA00022833"/>
    </source>
</evidence>
<evidence type="ECO:0000256" key="7">
    <source>
        <dbReference type="ARBA" id="ARBA00023172"/>
    </source>
</evidence>
<dbReference type="NCBIfam" id="TIGR01766">
    <property type="entry name" value="IS200/IS605 family accessory protein TnpB-like domain"/>
    <property type="match status" value="1"/>
</dbReference>
<comment type="similarity">
    <text evidence="2">In the N-terminal section; belongs to the transposase 2 family.</text>
</comment>
<dbReference type="InterPro" id="IPR001959">
    <property type="entry name" value="Transposase"/>
</dbReference>
<feature type="domain" description="Cas12f1-like TNB" evidence="10">
    <location>
        <begin position="300"/>
        <end position="366"/>
    </location>
</feature>
<keyword evidence="3" id="KW-0815">Transposition</keyword>